<feature type="transmembrane region" description="Helical" evidence="5">
    <location>
        <begin position="28"/>
        <end position="46"/>
    </location>
</feature>
<feature type="transmembrane region" description="Helical" evidence="5">
    <location>
        <begin position="341"/>
        <end position="363"/>
    </location>
</feature>
<reference evidence="7 8" key="1">
    <citation type="submission" date="2019-08" db="EMBL/GenBank/DDBJ databases">
        <title>In-depth cultivation of the pig gut microbiome towards novel bacterial diversity and tailored functional studies.</title>
        <authorList>
            <person name="Wylensek D."/>
            <person name="Hitch T.C.A."/>
            <person name="Clavel T."/>
        </authorList>
    </citation>
    <scope>NUCLEOTIDE SEQUENCE [LARGE SCALE GENOMIC DNA]</scope>
    <source>
        <strain evidence="7 8">RF-744-FAT-4</strain>
    </source>
</reference>
<feature type="transmembrane region" description="Helical" evidence="5">
    <location>
        <begin position="186"/>
        <end position="206"/>
    </location>
</feature>
<feature type="transmembrane region" description="Helical" evidence="5">
    <location>
        <begin position="218"/>
        <end position="241"/>
    </location>
</feature>
<dbReference type="PANTHER" id="PTHR43021">
    <property type="entry name" value="NA(+)/H(+) ANTIPORTER-RELATED"/>
    <property type="match status" value="1"/>
</dbReference>
<dbReference type="Gene3D" id="1.20.1530.20">
    <property type="match status" value="1"/>
</dbReference>
<dbReference type="RefSeq" id="WP_154576883.1">
    <property type="nucleotide sequence ID" value="NZ_VUMO01000014.1"/>
</dbReference>
<dbReference type="EMBL" id="VUMO01000014">
    <property type="protein sequence ID" value="MSS20517.1"/>
    <property type="molecule type" value="Genomic_DNA"/>
</dbReference>
<dbReference type="GO" id="GO:0015297">
    <property type="term" value="F:antiporter activity"/>
    <property type="evidence" value="ECO:0007669"/>
    <property type="project" value="InterPro"/>
</dbReference>
<comment type="caution">
    <text evidence="7">The sequence shown here is derived from an EMBL/GenBank/DDBJ whole genome shotgun (WGS) entry which is preliminary data.</text>
</comment>
<feature type="transmembrane region" description="Helical" evidence="5">
    <location>
        <begin position="272"/>
        <end position="293"/>
    </location>
</feature>
<feature type="transmembrane region" description="Helical" evidence="5">
    <location>
        <begin position="89"/>
        <end position="112"/>
    </location>
</feature>
<keyword evidence="3 5" id="KW-1133">Transmembrane helix</keyword>
<feature type="transmembrane region" description="Helical" evidence="5">
    <location>
        <begin position="151"/>
        <end position="174"/>
    </location>
</feature>
<dbReference type="InterPro" id="IPR006153">
    <property type="entry name" value="Cation/H_exchanger_TM"/>
</dbReference>
<dbReference type="GO" id="GO:0016020">
    <property type="term" value="C:membrane"/>
    <property type="evidence" value="ECO:0007669"/>
    <property type="project" value="UniProtKB-SubCell"/>
</dbReference>
<accession>A0A7X2NH90</accession>
<dbReference type="Proteomes" id="UP000461754">
    <property type="component" value="Unassembled WGS sequence"/>
</dbReference>
<dbReference type="AlphaFoldDB" id="A0A7X2NH90"/>
<feature type="transmembrane region" description="Helical" evidence="5">
    <location>
        <begin position="118"/>
        <end position="139"/>
    </location>
</feature>
<dbReference type="InterPro" id="IPR038770">
    <property type="entry name" value="Na+/solute_symporter_sf"/>
</dbReference>
<evidence type="ECO:0000313" key="7">
    <source>
        <dbReference type="EMBL" id="MSS20517.1"/>
    </source>
</evidence>
<name>A0A7X2NH90_9FIRM</name>
<gene>
    <name evidence="7" type="ORF">FYJ52_08920</name>
</gene>
<evidence type="ECO:0000256" key="3">
    <source>
        <dbReference type="ARBA" id="ARBA00022989"/>
    </source>
</evidence>
<feature type="transmembrane region" description="Helical" evidence="5">
    <location>
        <begin position="299"/>
        <end position="320"/>
    </location>
</feature>
<evidence type="ECO:0000256" key="1">
    <source>
        <dbReference type="ARBA" id="ARBA00004141"/>
    </source>
</evidence>
<feature type="transmembrane region" description="Helical" evidence="5">
    <location>
        <begin position="58"/>
        <end position="77"/>
    </location>
</feature>
<sequence length="408" mass="43255">MLVLRWIAALIGAWLLGKGMTKIRMPAILGWLIGGMLLGPHGLALMPNRLLESAGYNLVQDVLSVAVGLMLGTELVWQKLKVYGRALITTTLTQSLGTFLVVSAAFAVIFAFQGIPVWLAFAFGGIALATAPAPALSITQEYHTRGPVTDTLLPMAVLDDIVGIAVFFTVNALIARQMSAATMSLWTVPVMIVLPILLGIVPGLIAGKWLGRCKSHPAILAALFATIGATTALGWVCNHFLLPGLNLNYTLMGVAYSAVFANMLPEDKLNRVVAAFQPFLMISLLGAIVALGAPLNYHLVLGAGVYTAVYIIFRGLGKYFGARFGATATHMPKTVQKDLGLTLLPHSGVSLIFTGIICTTLAARPDLVHIVQGTIAAAAIINEFIAVLLAKKGFELAGEIQESMDAQN</sequence>
<dbReference type="GO" id="GO:1902600">
    <property type="term" value="P:proton transmembrane transport"/>
    <property type="evidence" value="ECO:0007669"/>
    <property type="project" value="InterPro"/>
</dbReference>
<protein>
    <submittedName>
        <fullName evidence="7">Potassium transporter</fullName>
    </submittedName>
</protein>
<keyword evidence="2 5" id="KW-0812">Transmembrane</keyword>
<keyword evidence="4 5" id="KW-0472">Membrane</keyword>
<dbReference type="Pfam" id="PF00999">
    <property type="entry name" value="Na_H_Exchanger"/>
    <property type="match status" value="1"/>
</dbReference>
<evidence type="ECO:0000256" key="4">
    <source>
        <dbReference type="ARBA" id="ARBA00023136"/>
    </source>
</evidence>
<evidence type="ECO:0000313" key="8">
    <source>
        <dbReference type="Proteomes" id="UP000461754"/>
    </source>
</evidence>
<evidence type="ECO:0000256" key="2">
    <source>
        <dbReference type="ARBA" id="ARBA00022692"/>
    </source>
</evidence>
<comment type="subcellular location">
    <subcellularLocation>
        <location evidence="1">Membrane</location>
        <topology evidence="1">Multi-pass membrane protein</topology>
    </subcellularLocation>
</comment>
<evidence type="ECO:0000259" key="6">
    <source>
        <dbReference type="Pfam" id="PF00999"/>
    </source>
</evidence>
<keyword evidence="8" id="KW-1185">Reference proteome</keyword>
<feature type="transmembrane region" description="Helical" evidence="5">
    <location>
        <begin position="369"/>
        <end position="390"/>
    </location>
</feature>
<evidence type="ECO:0000256" key="5">
    <source>
        <dbReference type="SAM" id="Phobius"/>
    </source>
</evidence>
<dbReference type="PANTHER" id="PTHR43021:SF2">
    <property type="entry name" value="CATION_H+ EXCHANGER DOMAIN-CONTAINING PROTEIN"/>
    <property type="match status" value="1"/>
</dbReference>
<organism evidence="7 8">
    <name type="scientific">Pseudoramibacter porci</name>
    <dbReference type="NCBI Taxonomy" id="2606631"/>
    <lineage>
        <taxon>Bacteria</taxon>
        <taxon>Bacillati</taxon>
        <taxon>Bacillota</taxon>
        <taxon>Clostridia</taxon>
        <taxon>Eubacteriales</taxon>
        <taxon>Eubacteriaceae</taxon>
        <taxon>Pseudoramibacter</taxon>
    </lineage>
</organism>
<feature type="domain" description="Cation/H+ exchanger transmembrane" evidence="6">
    <location>
        <begin position="9"/>
        <end position="381"/>
    </location>
</feature>
<feature type="transmembrane region" description="Helical" evidence="5">
    <location>
        <begin position="247"/>
        <end position="265"/>
    </location>
</feature>
<proteinExistence type="predicted"/>